<dbReference type="Pfam" id="PF01535">
    <property type="entry name" value="PPR"/>
    <property type="match status" value="3"/>
</dbReference>
<keyword evidence="2" id="KW-0677">Repeat</keyword>
<feature type="repeat" description="PPR" evidence="3">
    <location>
        <begin position="289"/>
        <end position="323"/>
    </location>
</feature>
<feature type="repeat" description="PPR" evidence="3">
    <location>
        <begin position="184"/>
        <end position="218"/>
    </location>
</feature>
<evidence type="ECO:0000313" key="5">
    <source>
        <dbReference type="EMBL" id="RRT41306.1"/>
    </source>
</evidence>
<sequence>MRFPPFHQLYRRFSSSSSSAAATASVHLPSAVPAADPSTTLDLDTILETLTSYASDWQRALDFFHWSSATVAAGGPTHTAAALSRTIDILGKHFEFPLAWSLLSSHPLTPPDLLRPSFRSLFNRLAAAHLVDDALTAFDRAAAEHGLRDRVTFHLLVDALCDHRHAAEAEELCLRSKSPPFPPDTKTYNLLLRGWLKMGWWSKCREFWEEMDRKGVDKDLHSYSIYMDIFSKSRKPWTAVKLYKEMKKKGFRLDVVAYNTVIQAIGLSQGVDFSVRMYREMLDSGCKPNVATFNTIIKLLCQEGRFREGYAFVDQMRQWGCEPNVITYHCFFQNLSRPQVILELFDKMVTSGCRPKMDTYVMLMSKFGRWGFLRPVFMIWNSMLEHGYSPDAFAYNALIDALLQKGMVDMARKYNEEMVAKGLSPKRRKVLGTKGPGMGFTSGKTRTARYIPVRQLTGTRIGRYRAVALGSAVDGRFPSLMVDFRRLWSISVVCGRFKEKSTVNSRLRKKKERRRKGKEEEEEKYLAPPGGRL</sequence>
<protein>
    <recommendedName>
        <fullName evidence="7">Pentacotripeptide-repeat region of PRORP domain-containing protein</fullName>
    </recommendedName>
</protein>
<organism evidence="5 6">
    <name type="scientific">Ensete ventricosum</name>
    <name type="common">Abyssinian banana</name>
    <name type="synonym">Musa ensete</name>
    <dbReference type="NCBI Taxonomy" id="4639"/>
    <lineage>
        <taxon>Eukaryota</taxon>
        <taxon>Viridiplantae</taxon>
        <taxon>Streptophyta</taxon>
        <taxon>Embryophyta</taxon>
        <taxon>Tracheophyta</taxon>
        <taxon>Spermatophyta</taxon>
        <taxon>Magnoliopsida</taxon>
        <taxon>Liliopsida</taxon>
        <taxon>Zingiberales</taxon>
        <taxon>Musaceae</taxon>
        <taxon>Ensete</taxon>
    </lineage>
</organism>
<name>A0A426XP87_ENSVE</name>
<dbReference type="GO" id="GO:0003729">
    <property type="term" value="F:mRNA binding"/>
    <property type="evidence" value="ECO:0007669"/>
    <property type="project" value="TreeGrafter"/>
</dbReference>
<accession>A0A426XP87</accession>
<dbReference type="PANTHER" id="PTHR47938:SF35">
    <property type="entry name" value="PENTATRICOPEPTIDE REPEAT-CONTAINING PROTEIN 4, MITOCHONDRIAL-RELATED"/>
    <property type="match status" value="1"/>
</dbReference>
<evidence type="ECO:0000256" key="1">
    <source>
        <dbReference type="ARBA" id="ARBA00007626"/>
    </source>
</evidence>
<feature type="compositionally biased region" description="Basic residues" evidence="4">
    <location>
        <begin position="506"/>
        <end position="516"/>
    </location>
</feature>
<feature type="repeat" description="PPR" evidence="3">
    <location>
        <begin position="254"/>
        <end position="288"/>
    </location>
</feature>
<evidence type="ECO:0000256" key="2">
    <source>
        <dbReference type="ARBA" id="ARBA00022737"/>
    </source>
</evidence>
<dbReference type="EMBL" id="AMZH03018676">
    <property type="protein sequence ID" value="RRT41306.1"/>
    <property type="molecule type" value="Genomic_DNA"/>
</dbReference>
<dbReference type="PROSITE" id="PS51375">
    <property type="entry name" value="PPR"/>
    <property type="match status" value="5"/>
</dbReference>
<feature type="repeat" description="PPR" evidence="3">
    <location>
        <begin position="391"/>
        <end position="425"/>
    </location>
</feature>
<dbReference type="Pfam" id="PF13041">
    <property type="entry name" value="PPR_2"/>
    <property type="match status" value="2"/>
</dbReference>
<dbReference type="Proteomes" id="UP000287651">
    <property type="component" value="Unassembled WGS sequence"/>
</dbReference>
<dbReference type="AlphaFoldDB" id="A0A426XP87"/>
<dbReference type="InterPro" id="IPR002885">
    <property type="entry name" value="PPR_rpt"/>
</dbReference>
<reference evidence="5 6" key="1">
    <citation type="journal article" date="2014" name="Agronomy (Basel)">
        <title>A Draft Genome Sequence for Ensete ventricosum, the Drought-Tolerant Tree Against Hunger.</title>
        <authorList>
            <person name="Harrison J."/>
            <person name="Moore K.A."/>
            <person name="Paszkiewicz K."/>
            <person name="Jones T."/>
            <person name="Grant M."/>
            <person name="Ambacheew D."/>
            <person name="Muzemil S."/>
            <person name="Studholme D.J."/>
        </authorList>
    </citation>
    <scope>NUCLEOTIDE SEQUENCE [LARGE SCALE GENOMIC DNA]</scope>
</reference>
<comment type="caution">
    <text evidence="5">The sequence shown here is derived from an EMBL/GenBank/DDBJ whole genome shotgun (WGS) entry which is preliminary data.</text>
</comment>
<feature type="repeat" description="PPR" evidence="3">
    <location>
        <begin position="219"/>
        <end position="253"/>
    </location>
</feature>
<dbReference type="InterPro" id="IPR011990">
    <property type="entry name" value="TPR-like_helical_dom_sf"/>
</dbReference>
<evidence type="ECO:0000256" key="3">
    <source>
        <dbReference type="PROSITE-ProRule" id="PRU00708"/>
    </source>
</evidence>
<evidence type="ECO:0008006" key="7">
    <source>
        <dbReference type="Google" id="ProtNLM"/>
    </source>
</evidence>
<proteinExistence type="inferred from homology"/>
<dbReference type="Gene3D" id="1.25.40.10">
    <property type="entry name" value="Tetratricopeptide repeat domain"/>
    <property type="match status" value="3"/>
</dbReference>
<comment type="similarity">
    <text evidence="1">Belongs to the PPR family. P subfamily.</text>
</comment>
<evidence type="ECO:0000313" key="6">
    <source>
        <dbReference type="Proteomes" id="UP000287651"/>
    </source>
</evidence>
<feature type="region of interest" description="Disordered" evidence="4">
    <location>
        <begin position="502"/>
        <end position="533"/>
    </location>
</feature>
<evidence type="ECO:0000256" key="4">
    <source>
        <dbReference type="SAM" id="MobiDB-lite"/>
    </source>
</evidence>
<dbReference type="NCBIfam" id="TIGR00756">
    <property type="entry name" value="PPR"/>
    <property type="match status" value="6"/>
</dbReference>
<gene>
    <name evidence="5" type="ORF">B296_00042782</name>
</gene>
<dbReference type="PANTHER" id="PTHR47938">
    <property type="entry name" value="RESPIRATORY COMPLEX I CHAPERONE (CIA84), PUTATIVE (AFU_ORTHOLOGUE AFUA_2G06020)-RELATED"/>
    <property type="match status" value="1"/>
</dbReference>